<name>A0A5B7HME6_PORTR</name>
<gene>
    <name evidence="1" type="ORF">E2C01_068437</name>
</gene>
<evidence type="ECO:0000313" key="2">
    <source>
        <dbReference type="Proteomes" id="UP000324222"/>
    </source>
</evidence>
<evidence type="ECO:0000313" key="1">
    <source>
        <dbReference type="EMBL" id="MPC74091.1"/>
    </source>
</evidence>
<evidence type="ECO:0008006" key="3">
    <source>
        <dbReference type="Google" id="ProtNLM"/>
    </source>
</evidence>
<protein>
    <recommendedName>
        <fullName evidence="3">CUB domain-containing protein</fullName>
    </recommendedName>
</protein>
<dbReference type="OrthoDB" id="6514358at2759"/>
<comment type="caution">
    <text evidence="1">The sequence shown here is derived from an EMBL/GenBank/DDBJ whole genome shotgun (WGS) entry which is preliminary data.</text>
</comment>
<proteinExistence type="predicted"/>
<accession>A0A5B7HME6</accession>
<dbReference type="Proteomes" id="UP000324222">
    <property type="component" value="Unassembled WGS sequence"/>
</dbReference>
<sequence>MQSGSTSPLISQAPLLLRADSDGYPLRADLSCRSTLQNVGTLYTQSNFVTLKYVTDQWGPKDNGFRLLITAFKDKSECAGEKEMKDKKKN</sequence>
<reference evidence="1 2" key="1">
    <citation type="submission" date="2019-05" db="EMBL/GenBank/DDBJ databases">
        <title>Another draft genome of Portunus trituberculatus and its Hox gene families provides insights of decapod evolution.</title>
        <authorList>
            <person name="Jeong J.-H."/>
            <person name="Song I."/>
            <person name="Kim S."/>
            <person name="Choi T."/>
            <person name="Kim D."/>
            <person name="Ryu S."/>
            <person name="Kim W."/>
        </authorList>
    </citation>
    <scope>NUCLEOTIDE SEQUENCE [LARGE SCALE GENOMIC DNA]</scope>
    <source>
        <tissue evidence="1">Muscle</tissue>
    </source>
</reference>
<dbReference type="AlphaFoldDB" id="A0A5B7HME6"/>
<dbReference type="EMBL" id="VSRR010038223">
    <property type="protein sequence ID" value="MPC74091.1"/>
    <property type="molecule type" value="Genomic_DNA"/>
</dbReference>
<keyword evidence="2" id="KW-1185">Reference proteome</keyword>
<organism evidence="1 2">
    <name type="scientific">Portunus trituberculatus</name>
    <name type="common">Swimming crab</name>
    <name type="synonym">Neptunus trituberculatus</name>
    <dbReference type="NCBI Taxonomy" id="210409"/>
    <lineage>
        <taxon>Eukaryota</taxon>
        <taxon>Metazoa</taxon>
        <taxon>Ecdysozoa</taxon>
        <taxon>Arthropoda</taxon>
        <taxon>Crustacea</taxon>
        <taxon>Multicrustacea</taxon>
        <taxon>Malacostraca</taxon>
        <taxon>Eumalacostraca</taxon>
        <taxon>Eucarida</taxon>
        <taxon>Decapoda</taxon>
        <taxon>Pleocyemata</taxon>
        <taxon>Brachyura</taxon>
        <taxon>Eubrachyura</taxon>
        <taxon>Portunoidea</taxon>
        <taxon>Portunidae</taxon>
        <taxon>Portuninae</taxon>
        <taxon>Portunus</taxon>
    </lineage>
</organism>